<dbReference type="EMBL" id="JABCJF010000006">
    <property type="protein sequence ID" value="NMR34940.1"/>
    <property type="molecule type" value="Genomic_DNA"/>
</dbReference>
<accession>A0A848N8L1</accession>
<comment type="caution">
    <text evidence="1">The sequence shown here is derived from an EMBL/GenBank/DDBJ whole genome shotgun (WGS) entry which is preliminary data.</text>
</comment>
<gene>
    <name evidence="1" type="ORF">HIO71_12160</name>
</gene>
<organism evidence="1 2">
    <name type="scientific">Chryseobacterium aquaticum</name>
    <dbReference type="NCBI Taxonomy" id="452084"/>
    <lineage>
        <taxon>Bacteria</taxon>
        <taxon>Pseudomonadati</taxon>
        <taxon>Bacteroidota</taxon>
        <taxon>Flavobacteriia</taxon>
        <taxon>Flavobacteriales</taxon>
        <taxon>Weeksellaceae</taxon>
        <taxon>Chryseobacterium group</taxon>
        <taxon>Chryseobacterium</taxon>
    </lineage>
</organism>
<sequence>MAEGQPSKLYGLDYGSRVLCVFELENYKKMAMKRLLEDSRFASGKNHFLFKSLEDVKQNVFEGWELFDGEKVNLF</sequence>
<protein>
    <submittedName>
        <fullName evidence="1">Uncharacterized protein</fullName>
    </submittedName>
</protein>
<evidence type="ECO:0000313" key="2">
    <source>
        <dbReference type="Proteomes" id="UP000548067"/>
    </source>
</evidence>
<proteinExistence type="predicted"/>
<reference evidence="1 2" key="1">
    <citation type="submission" date="2020-04" db="EMBL/GenBank/DDBJ databases">
        <title>Genome analysis and antimicrobial resistance characteristics of Chryseobacterium aquaticum isolated from farmed salmonids.</title>
        <authorList>
            <person name="Saticioglu I.B."/>
            <person name="Duman M."/>
            <person name="Altun S."/>
        </authorList>
    </citation>
    <scope>NUCLEOTIDE SEQUENCE [LARGE SCALE GENOMIC DNA]</scope>
    <source>
        <strain evidence="1 2">C-174</strain>
    </source>
</reference>
<dbReference type="RefSeq" id="WP_169321673.1">
    <property type="nucleotide sequence ID" value="NZ_JABCJF010000006.1"/>
</dbReference>
<dbReference type="AlphaFoldDB" id="A0A848N8L1"/>
<dbReference type="Proteomes" id="UP000548067">
    <property type="component" value="Unassembled WGS sequence"/>
</dbReference>
<name>A0A848N8L1_9FLAO</name>
<evidence type="ECO:0000313" key="1">
    <source>
        <dbReference type="EMBL" id="NMR34940.1"/>
    </source>
</evidence>